<sequence length="557" mass="60611">MTTSNNRSATPSTTAAGTDASPVSKSVVTTPTATPVVSTPVTNHAANVVTNANEELILDFEEDVVSDLSSEVLADELIAGIDTDMEDVYVTAPTVHDDYVGTPAQGIAYNIAVMQRRVLAISSTMAQQGGVVPSPLVTELRSLRASLVELVEVQRCLNPAPIVSPSAPAPAPVAAVHRPSVHAVVPVQLPYFQWTGHVYDSTRTVFPTLKACVNKFEDVLNTYQLDFNDHWCRLLPLCLSFDVRAWLAEFTSEFSEATWSDFRVALNNQYGITQDADQEAATTDLLALFMTRHQPIETFIDKFQDLKRRSGWTDPSSLCLRFVSALTVELATQVHVALATAPVTTKRNLSFVMALARELYNKLYVRPRRDATDAHASSSNAHRVEKRHSGGRSHRHPASARDSRRDSGSSSSSSTAAPAPGANEIYCTYHKSFGNHTTDSCRALIAARANYVNSGPGQSSAPATSSPRTKYCHHCRASNWSPGHVCAKGKAVENSVRYYGKPAAPGPGNELTQRAMRRSSPSSSSHVEHRAQRSTPPVPITELTFVDDDEDDDMYDI</sequence>
<organism evidence="2 3">
    <name type="scientific">Helicostylum pulchrum</name>
    <dbReference type="NCBI Taxonomy" id="562976"/>
    <lineage>
        <taxon>Eukaryota</taxon>
        <taxon>Fungi</taxon>
        <taxon>Fungi incertae sedis</taxon>
        <taxon>Mucoromycota</taxon>
        <taxon>Mucoromycotina</taxon>
        <taxon>Mucoromycetes</taxon>
        <taxon>Mucorales</taxon>
        <taxon>Mucorineae</taxon>
        <taxon>Mucoraceae</taxon>
        <taxon>Helicostylum</taxon>
    </lineage>
</organism>
<keyword evidence="3" id="KW-1185">Reference proteome</keyword>
<accession>A0ABP9YCY8</accession>
<feature type="region of interest" description="Disordered" evidence="1">
    <location>
        <begin position="1"/>
        <end position="27"/>
    </location>
</feature>
<dbReference type="Proteomes" id="UP001476247">
    <property type="component" value="Unassembled WGS sequence"/>
</dbReference>
<feature type="compositionally biased region" description="Basic residues" evidence="1">
    <location>
        <begin position="384"/>
        <end position="398"/>
    </location>
</feature>
<feature type="region of interest" description="Disordered" evidence="1">
    <location>
        <begin position="371"/>
        <end position="418"/>
    </location>
</feature>
<dbReference type="EMBL" id="BAABUJ010000038">
    <property type="protein sequence ID" value="GAA5804829.1"/>
    <property type="molecule type" value="Genomic_DNA"/>
</dbReference>
<evidence type="ECO:0000313" key="3">
    <source>
        <dbReference type="Proteomes" id="UP001476247"/>
    </source>
</evidence>
<gene>
    <name evidence="2" type="ORF">HPULCUR_010337</name>
</gene>
<reference evidence="2 3" key="1">
    <citation type="submission" date="2024-04" db="EMBL/GenBank/DDBJ databases">
        <title>genome sequences of Mucor flavus KT1a and Helicostylum pulchrum KT1b strains isolation_sourced from the surface of a dry-aged beef.</title>
        <authorList>
            <person name="Toyotome T."/>
            <person name="Hosono M."/>
            <person name="Torimaru M."/>
            <person name="Fukuda K."/>
            <person name="Mikami N."/>
        </authorList>
    </citation>
    <scope>NUCLEOTIDE SEQUENCE [LARGE SCALE GENOMIC DNA]</scope>
    <source>
        <strain evidence="2 3">KT1b</strain>
    </source>
</reference>
<feature type="compositionally biased region" description="Polar residues" evidence="1">
    <location>
        <begin position="1"/>
        <end position="16"/>
    </location>
</feature>
<feature type="region of interest" description="Disordered" evidence="1">
    <location>
        <begin position="503"/>
        <end position="557"/>
    </location>
</feature>
<name>A0ABP9YCY8_9FUNG</name>
<evidence type="ECO:0000256" key="1">
    <source>
        <dbReference type="SAM" id="MobiDB-lite"/>
    </source>
</evidence>
<feature type="compositionally biased region" description="Low complexity" evidence="1">
    <location>
        <begin position="408"/>
        <end position="418"/>
    </location>
</feature>
<evidence type="ECO:0000313" key="2">
    <source>
        <dbReference type="EMBL" id="GAA5804829.1"/>
    </source>
</evidence>
<evidence type="ECO:0008006" key="4">
    <source>
        <dbReference type="Google" id="ProtNLM"/>
    </source>
</evidence>
<proteinExistence type="predicted"/>
<protein>
    <recommendedName>
        <fullName evidence="4">Retrotransposon gag domain-containing protein</fullName>
    </recommendedName>
</protein>
<comment type="caution">
    <text evidence="2">The sequence shown here is derived from an EMBL/GenBank/DDBJ whole genome shotgun (WGS) entry which is preliminary data.</text>
</comment>
<feature type="compositionally biased region" description="Acidic residues" evidence="1">
    <location>
        <begin position="545"/>
        <end position="557"/>
    </location>
</feature>